<dbReference type="InterPro" id="IPR011009">
    <property type="entry name" value="Kinase-like_dom_sf"/>
</dbReference>
<reference evidence="3 4" key="1">
    <citation type="submission" date="2019-03" db="EMBL/GenBank/DDBJ databases">
        <authorList>
            <person name="Gaulin E."/>
            <person name="Dumas B."/>
        </authorList>
    </citation>
    <scope>NUCLEOTIDE SEQUENCE [LARGE SCALE GENOMIC DNA]</scope>
    <source>
        <strain evidence="3">CBS 568.67</strain>
    </source>
</reference>
<dbReference type="Pfam" id="PF07714">
    <property type="entry name" value="PK_Tyr_Ser-Thr"/>
    <property type="match status" value="1"/>
</dbReference>
<evidence type="ECO:0000313" key="4">
    <source>
        <dbReference type="Proteomes" id="UP000332933"/>
    </source>
</evidence>
<proteinExistence type="predicted"/>
<dbReference type="InterPro" id="IPR051681">
    <property type="entry name" value="Ser/Thr_Kinases-Pseudokinases"/>
</dbReference>
<dbReference type="GO" id="GO:0005524">
    <property type="term" value="F:ATP binding"/>
    <property type="evidence" value="ECO:0007669"/>
    <property type="project" value="InterPro"/>
</dbReference>
<feature type="domain" description="Protein kinase" evidence="1">
    <location>
        <begin position="80"/>
        <end position="340"/>
    </location>
</feature>
<dbReference type="Gene3D" id="1.10.510.10">
    <property type="entry name" value="Transferase(Phosphotransferase) domain 1"/>
    <property type="match status" value="1"/>
</dbReference>
<accession>A0A485LFM6</accession>
<sequence>MHRAVEGLSWTQLKSFAGKILSSLYLAKNTALKTISNLAFSSNLKRVSGEILVLIRFIYFLAMDAETYAVLNALDPSNGYYFPNTTITTNAAVCLDANDVTKEIFTNKSDRPSDNSITNYVVCIVARNFLSRNCMPHRQLQSFVDEIELMATFDSPFLVQFRCAAWTLPKDLLCVMQFMDGGDLRDYLATHTTTNFQWPEKVVHIQRIAEALVYLHLLNVIHRDIKSRIVLLDSPKGTKVMDFGVSNEDIEATMTVGVGVVLSEFATHSIPYEREINPKNGQRLGAMPIMVQVVTETLKPTFGTDCPRWIFDLAQKCLANDPNTPDSRAALASHSYIITT</sequence>
<name>A0A485LFM6_9STRA</name>
<dbReference type="InterPro" id="IPR000719">
    <property type="entry name" value="Prot_kinase_dom"/>
</dbReference>
<evidence type="ECO:0000313" key="2">
    <source>
        <dbReference type="EMBL" id="KAF0688301.1"/>
    </source>
</evidence>
<dbReference type="SUPFAM" id="SSF56112">
    <property type="entry name" value="Protein kinase-like (PK-like)"/>
    <property type="match status" value="1"/>
</dbReference>
<gene>
    <name evidence="3" type="primary">Aste57867_20068</name>
    <name evidence="2" type="ORF">As57867_020002</name>
    <name evidence="3" type="ORF">ASTE57867_20068</name>
</gene>
<dbReference type="GO" id="GO:0004674">
    <property type="term" value="F:protein serine/threonine kinase activity"/>
    <property type="evidence" value="ECO:0007669"/>
    <property type="project" value="TreeGrafter"/>
</dbReference>
<dbReference type="EMBL" id="VJMH01006740">
    <property type="protein sequence ID" value="KAF0688301.1"/>
    <property type="molecule type" value="Genomic_DNA"/>
</dbReference>
<dbReference type="PANTHER" id="PTHR44329">
    <property type="entry name" value="SERINE/THREONINE-PROTEIN KINASE TNNI3K-RELATED"/>
    <property type="match status" value="1"/>
</dbReference>
<keyword evidence="4" id="KW-1185">Reference proteome</keyword>
<dbReference type="PANTHER" id="PTHR44329:SF214">
    <property type="entry name" value="PROTEIN KINASE DOMAIN-CONTAINING PROTEIN"/>
    <property type="match status" value="1"/>
</dbReference>
<organism evidence="3 4">
    <name type="scientific">Aphanomyces stellatus</name>
    <dbReference type="NCBI Taxonomy" id="120398"/>
    <lineage>
        <taxon>Eukaryota</taxon>
        <taxon>Sar</taxon>
        <taxon>Stramenopiles</taxon>
        <taxon>Oomycota</taxon>
        <taxon>Saprolegniomycetes</taxon>
        <taxon>Saprolegniales</taxon>
        <taxon>Verrucalvaceae</taxon>
        <taxon>Aphanomyces</taxon>
    </lineage>
</organism>
<dbReference type="InterPro" id="IPR001245">
    <property type="entry name" value="Ser-Thr/Tyr_kinase_cat_dom"/>
</dbReference>
<protein>
    <submittedName>
        <fullName evidence="3">Aste57867_20068 protein</fullName>
    </submittedName>
</protein>
<dbReference type="Proteomes" id="UP000332933">
    <property type="component" value="Unassembled WGS sequence"/>
</dbReference>
<evidence type="ECO:0000259" key="1">
    <source>
        <dbReference type="PROSITE" id="PS50011"/>
    </source>
</evidence>
<evidence type="ECO:0000313" key="3">
    <source>
        <dbReference type="EMBL" id="VFT96763.1"/>
    </source>
</evidence>
<reference evidence="2" key="2">
    <citation type="submission" date="2019-06" db="EMBL/GenBank/DDBJ databases">
        <title>Genomics analysis of Aphanomyces spp. identifies a new class of oomycete effector associated with host adaptation.</title>
        <authorList>
            <person name="Gaulin E."/>
        </authorList>
    </citation>
    <scope>NUCLEOTIDE SEQUENCE</scope>
    <source>
        <strain evidence="2">CBS 578.67</strain>
    </source>
</reference>
<dbReference type="AlphaFoldDB" id="A0A485LFM6"/>
<dbReference type="OrthoDB" id="48004at2759"/>
<dbReference type="PROSITE" id="PS50011">
    <property type="entry name" value="PROTEIN_KINASE_DOM"/>
    <property type="match status" value="1"/>
</dbReference>
<dbReference type="EMBL" id="CAADRA010006763">
    <property type="protein sequence ID" value="VFT96763.1"/>
    <property type="molecule type" value="Genomic_DNA"/>
</dbReference>